<name>A0ABQ3PRL9_9ACTN</name>
<evidence type="ECO:0000313" key="1">
    <source>
        <dbReference type="EMBL" id="GHI27662.1"/>
    </source>
</evidence>
<keyword evidence="2" id="KW-1185">Reference proteome</keyword>
<dbReference type="Proteomes" id="UP001052739">
    <property type="component" value="Unassembled WGS sequence"/>
</dbReference>
<reference evidence="1" key="1">
    <citation type="submission" date="2024-05" db="EMBL/GenBank/DDBJ databases">
        <title>Whole genome shotgun sequence of Streptomyces hydrogenans NBRC 13475.</title>
        <authorList>
            <person name="Komaki H."/>
            <person name="Tamura T."/>
        </authorList>
    </citation>
    <scope>NUCLEOTIDE SEQUENCE</scope>
    <source>
        <strain evidence="1">NBRC 13475</strain>
    </source>
</reference>
<dbReference type="EMBL" id="BNDW01000117">
    <property type="protein sequence ID" value="GHI27662.1"/>
    <property type="molecule type" value="Genomic_DNA"/>
</dbReference>
<proteinExistence type="predicted"/>
<organism evidence="1 2">
    <name type="scientific">Streptomyces hydrogenans</name>
    <dbReference type="NCBI Taxonomy" id="1873719"/>
    <lineage>
        <taxon>Bacteria</taxon>
        <taxon>Bacillati</taxon>
        <taxon>Actinomycetota</taxon>
        <taxon>Actinomycetes</taxon>
        <taxon>Kitasatosporales</taxon>
        <taxon>Streptomycetaceae</taxon>
        <taxon>Streptomyces</taxon>
    </lineage>
</organism>
<comment type="caution">
    <text evidence="1">The sequence shown here is derived from an EMBL/GenBank/DDBJ whole genome shotgun (WGS) entry which is preliminary data.</text>
</comment>
<accession>A0ABQ3PRL9</accession>
<sequence length="214" mass="22090">MIVMQPVLEVAAPDGFALWPVTEAGASGFLALDGGLSPAGVGTAVMALAACNDLAVEGDERPRHGATGTFLHGLLTFDTPFAAGGLRVTDRAAGVDFAPGCCDGLEDWRDWYRLVDGDGRLGFGHEPVSPAAERLGDVLRLTVDVERPDSPVITLPARALPGMLAGVERDLAAFLVLASGWASAHLPDHDVDPVVAALARALDVPAPTGSPHAM</sequence>
<gene>
    <name evidence="1" type="ORF">Shyd_90330</name>
</gene>
<protein>
    <submittedName>
        <fullName evidence="1">Uncharacterized protein</fullName>
    </submittedName>
</protein>
<evidence type="ECO:0000313" key="2">
    <source>
        <dbReference type="Proteomes" id="UP001052739"/>
    </source>
</evidence>